<protein>
    <submittedName>
        <fullName evidence="3">Diguanylate cyclase</fullName>
    </submittedName>
</protein>
<keyword evidence="1" id="KW-1133">Transmembrane helix</keyword>
<feature type="transmembrane region" description="Helical" evidence="1">
    <location>
        <begin position="128"/>
        <end position="148"/>
    </location>
</feature>
<feature type="transmembrane region" description="Helical" evidence="1">
    <location>
        <begin position="63"/>
        <end position="82"/>
    </location>
</feature>
<dbReference type="InterPro" id="IPR029787">
    <property type="entry name" value="Nucleotide_cyclase"/>
</dbReference>
<feature type="transmembrane region" description="Helical" evidence="1">
    <location>
        <begin position="38"/>
        <end position="57"/>
    </location>
</feature>
<organism evidence="3 4">
    <name type="scientific">Vreelandella nigrificans</name>
    <dbReference type="NCBI Taxonomy" id="2042704"/>
    <lineage>
        <taxon>Bacteria</taxon>
        <taxon>Pseudomonadati</taxon>
        <taxon>Pseudomonadota</taxon>
        <taxon>Gammaproteobacteria</taxon>
        <taxon>Oceanospirillales</taxon>
        <taxon>Halomonadaceae</taxon>
        <taxon>Vreelandella</taxon>
    </lineage>
</organism>
<sequence length="307" mass="34286">MSEQNLPERLMILAYSASVVAMASYTLWLYAMGSYLDLLVPMFVTLLLLTALLMHHSQSLNPAIPSAILLFSTYIVVLASMYHQPTTSLIWLGLPIAAAFLLLPLWAALCLNIICIPTLWLLPSPNAISPSFMVGYFALVLLFALPPWEHARRSALLRATDPNDSDCNAYHIDTLKERLHNEYQRAAMLNKRLAVLVLHLPQLDMAAEQFGPRAQHALLTALCSEVNNHCRDYDLLGRAGSATFWLVLPDTSESSALLVRERLQRALSRCVLVETGQLEAHISVCLPCQNESFERYVQRLEARTGVS</sequence>
<comment type="caution">
    <text evidence="3">The sequence shown here is derived from an EMBL/GenBank/DDBJ whole genome shotgun (WGS) entry which is preliminary data.</text>
</comment>
<dbReference type="PROSITE" id="PS50887">
    <property type="entry name" value="GGDEF"/>
    <property type="match status" value="1"/>
</dbReference>
<keyword evidence="4" id="KW-1185">Reference proteome</keyword>
<dbReference type="OrthoDB" id="6181977at2"/>
<dbReference type="Pfam" id="PF00990">
    <property type="entry name" value="GGDEF"/>
    <property type="match status" value="1"/>
</dbReference>
<dbReference type="AlphaFoldDB" id="A0A2A4HIW5"/>
<feature type="domain" description="GGDEF" evidence="2">
    <location>
        <begin position="191"/>
        <end position="307"/>
    </location>
</feature>
<gene>
    <name evidence="3" type="ORF">CPA45_17820</name>
</gene>
<evidence type="ECO:0000259" key="2">
    <source>
        <dbReference type="PROSITE" id="PS50887"/>
    </source>
</evidence>
<accession>A0A2A4HIW5</accession>
<keyword evidence="1" id="KW-0472">Membrane</keyword>
<evidence type="ECO:0000256" key="1">
    <source>
        <dbReference type="SAM" id="Phobius"/>
    </source>
</evidence>
<dbReference type="EMBL" id="NWUX01000020">
    <property type="protein sequence ID" value="PCF94387.1"/>
    <property type="molecule type" value="Genomic_DNA"/>
</dbReference>
<dbReference type="SUPFAM" id="SSF55073">
    <property type="entry name" value="Nucleotide cyclase"/>
    <property type="match status" value="1"/>
</dbReference>
<feature type="transmembrane region" description="Helical" evidence="1">
    <location>
        <begin position="89"/>
        <end position="122"/>
    </location>
</feature>
<dbReference type="InterPro" id="IPR043128">
    <property type="entry name" value="Rev_trsase/Diguanyl_cyclase"/>
</dbReference>
<dbReference type="Gene3D" id="3.30.70.270">
    <property type="match status" value="1"/>
</dbReference>
<evidence type="ECO:0000313" key="3">
    <source>
        <dbReference type="EMBL" id="PCF94387.1"/>
    </source>
</evidence>
<dbReference type="Proteomes" id="UP000218677">
    <property type="component" value="Unassembled WGS sequence"/>
</dbReference>
<name>A0A2A4HIW5_9GAMM</name>
<feature type="transmembrane region" description="Helical" evidence="1">
    <location>
        <begin position="12"/>
        <end position="31"/>
    </location>
</feature>
<evidence type="ECO:0000313" key="4">
    <source>
        <dbReference type="Proteomes" id="UP000218677"/>
    </source>
</evidence>
<dbReference type="NCBIfam" id="TIGR00254">
    <property type="entry name" value="GGDEF"/>
    <property type="match status" value="1"/>
</dbReference>
<reference evidence="4" key="1">
    <citation type="submission" date="2017-09" db="EMBL/GenBank/DDBJ databases">
        <authorList>
            <person name="Cho G.-S."/>
            <person name="Oguntoyinbo F.A."/>
            <person name="Cnockaert M."/>
            <person name="Kabisch J."/>
            <person name="Neve H."/>
            <person name="Bockelmann W."/>
            <person name="Wenning M."/>
            <person name="Franz C.M."/>
            <person name="Vandamme P."/>
        </authorList>
    </citation>
    <scope>NUCLEOTIDE SEQUENCE [LARGE SCALE GENOMIC DNA]</scope>
    <source>
        <strain evidence="4">MBT G8648</strain>
    </source>
</reference>
<keyword evidence="1" id="KW-0812">Transmembrane</keyword>
<proteinExistence type="predicted"/>
<dbReference type="RefSeq" id="WP_096653840.1">
    <property type="nucleotide sequence ID" value="NZ_NWUX01000020.1"/>
</dbReference>
<dbReference type="InterPro" id="IPR000160">
    <property type="entry name" value="GGDEF_dom"/>
</dbReference>